<name>T1D1E4_9HELI</name>
<dbReference type="EMBL" id="BASD01000012">
    <property type="protein sequence ID" value="GAD19026.1"/>
    <property type="molecule type" value="Genomic_DNA"/>
</dbReference>
<protein>
    <submittedName>
        <fullName evidence="2">Uncharacterized protein</fullName>
    </submittedName>
</protein>
<keyword evidence="1" id="KW-0812">Transmembrane</keyword>
<keyword evidence="1" id="KW-1133">Transmembrane helix</keyword>
<dbReference type="AlphaFoldDB" id="T1D1E4"/>
<keyword evidence="3" id="KW-1185">Reference proteome</keyword>
<organism evidence="2 3">
    <name type="scientific">Helicobacter fennelliae MRY12-0050</name>
    <dbReference type="NCBI Taxonomy" id="1325130"/>
    <lineage>
        <taxon>Bacteria</taxon>
        <taxon>Pseudomonadati</taxon>
        <taxon>Campylobacterota</taxon>
        <taxon>Epsilonproteobacteria</taxon>
        <taxon>Campylobacterales</taxon>
        <taxon>Helicobacteraceae</taxon>
        <taxon>Helicobacter</taxon>
    </lineage>
</organism>
<evidence type="ECO:0000313" key="3">
    <source>
        <dbReference type="Proteomes" id="UP000018143"/>
    </source>
</evidence>
<keyword evidence="1" id="KW-0472">Membrane</keyword>
<accession>T1D1E4</accession>
<comment type="caution">
    <text evidence="2">The sequence shown here is derived from an EMBL/GenBank/DDBJ whole genome shotgun (WGS) entry which is preliminary data.</text>
</comment>
<evidence type="ECO:0000313" key="2">
    <source>
        <dbReference type="EMBL" id="GAD19026.1"/>
    </source>
</evidence>
<dbReference type="Proteomes" id="UP000018143">
    <property type="component" value="Unassembled WGS sequence"/>
</dbReference>
<evidence type="ECO:0000256" key="1">
    <source>
        <dbReference type="SAM" id="Phobius"/>
    </source>
</evidence>
<reference evidence="2 3" key="1">
    <citation type="journal article" date="2013" name="Genome Announc.">
        <title>Draft Genome Sequence of Helicobacter fennelliae Strain MRY12-0050, Isolated from a Bacteremia Patient.</title>
        <authorList>
            <person name="Rimbara E."/>
            <person name="Matsui M."/>
            <person name="Mori S."/>
            <person name="Suzuki S."/>
            <person name="Suzuki M."/>
            <person name="Kim H."/>
            <person name="Sekizuka T."/>
            <person name="Kuroda M."/>
            <person name="Shibayama K."/>
        </authorList>
    </citation>
    <scope>NUCLEOTIDE SEQUENCE [LARGE SCALE GENOMIC DNA]</scope>
    <source>
        <strain evidence="2 3">MRY12-0050</strain>
    </source>
</reference>
<feature type="transmembrane region" description="Helical" evidence="1">
    <location>
        <begin position="20"/>
        <end position="40"/>
    </location>
</feature>
<proteinExistence type="predicted"/>
<gene>
    <name evidence="2" type="ORF">HFN_0157</name>
</gene>
<sequence length="44" mass="5074">MRFSYIVTLALSNDEVDSVFFIFIFLFILLFFLDSAVVLCTSSE</sequence>